<dbReference type="Gramene" id="rna14765">
    <property type="protein sequence ID" value="RHN66709.1"/>
    <property type="gene ID" value="gene14765"/>
</dbReference>
<proteinExistence type="predicted"/>
<reference evidence="2" key="1">
    <citation type="journal article" date="2018" name="Nat. Plants">
        <title>Whole-genome landscape of Medicago truncatula symbiotic genes.</title>
        <authorList>
            <person name="Pecrix Y."/>
            <person name="Gamas P."/>
            <person name="Carrere S."/>
        </authorList>
    </citation>
    <scope>NUCLEOTIDE SEQUENCE</scope>
    <source>
        <tissue evidence="2">Leaves</tissue>
    </source>
</reference>
<gene>
    <name evidence="2" type="ORF">MtrunA17_Chr3g0094371</name>
</gene>
<evidence type="ECO:0000256" key="1">
    <source>
        <dbReference type="SAM" id="Phobius"/>
    </source>
</evidence>
<evidence type="ECO:0000313" key="2">
    <source>
        <dbReference type="EMBL" id="RHN66709.1"/>
    </source>
</evidence>
<keyword evidence="1" id="KW-0472">Membrane</keyword>
<keyword evidence="1" id="KW-1133">Transmembrane helix</keyword>
<keyword evidence="1" id="KW-0812">Transmembrane</keyword>
<sequence>MPWNLTNIRPKAQRGGHIIFSNNVFAILCMPLQLFIDRSWSLKLFSIFICPWK</sequence>
<name>A0A396IM63_MEDTR</name>
<evidence type="ECO:0008006" key="3">
    <source>
        <dbReference type="Google" id="ProtNLM"/>
    </source>
</evidence>
<accession>A0A396IM63</accession>
<dbReference type="EMBL" id="PSQE01000003">
    <property type="protein sequence ID" value="RHN66709.1"/>
    <property type="molecule type" value="Genomic_DNA"/>
</dbReference>
<feature type="transmembrane region" description="Helical" evidence="1">
    <location>
        <begin position="18"/>
        <end position="36"/>
    </location>
</feature>
<protein>
    <recommendedName>
        <fullName evidence="3">Transmembrane protein</fullName>
    </recommendedName>
</protein>
<dbReference type="AlphaFoldDB" id="A0A396IM63"/>
<comment type="caution">
    <text evidence="2">The sequence shown here is derived from an EMBL/GenBank/DDBJ whole genome shotgun (WGS) entry which is preliminary data.</text>
</comment>
<dbReference type="Proteomes" id="UP000265566">
    <property type="component" value="Chromosome 3"/>
</dbReference>
<organism evidence="2">
    <name type="scientific">Medicago truncatula</name>
    <name type="common">Barrel medic</name>
    <name type="synonym">Medicago tribuloides</name>
    <dbReference type="NCBI Taxonomy" id="3880"/>
    <lineage>
        <taxon>Eukaryota</taxon>
        <taxon>Viridiplantae</taxon>
        <taxon>Streptophyta</taxon>
        <taxon>Embryophyta</taxon>
        <taxon>Tracheophyta</taxon>
        <taxon>Spermatophyta</taxon>
        <taxon>Magnoliopsida</taxon>
        <taxon>eudicotyledons</taxon>
        <taxon>Gunneridae</taxon>
        <taxon>Pentapetalae</taxon>
        <taxon>rosids</taxon>
        <taxon>fabids</taxon>
        <taxon>Fabales</taxon>
        <taxon>Fabaceae</taxon>
        <taxon>Papilionoideae</taxon>
        <taxon>50 kb inversion clade</taxon>
        <taxon>NPAAA clade</taxon>
        <taxon>Hologalegina</taxon>
        <taxon>IRL clade</taxon>
        <taxon>Trifolieae</taxon>
        <taxon>Medicago</taxon>
    </lineage>
</organism>